<proteinExistence type="predicted"/>
<protein>
    <submittedName>
        <fullName evidence="1">Uncharacterized protein</fullName>
    </submittedName>
</protein>
<dbReference type="AlphaFoldDB" id="A0A940WU73"/>
<dbReference type="Gene3D" id="3.30.2120.10">
    <property type="entry name" value="Bacillus phage protein-like"/>
    <property type="match status" value="1"/>
</dbReference>
<dbReference type="InterPro" id="IPR046053">
    <property type="entry name" value="DUF6011"/>
</dbReference>
<accession>A0A940WU73</accession>
<dbReference type="Pfam" id="PF19474">
    <property type="entry name" value="DUF6011"/>
    <property type="match status" value="1"/>
</dbReference>
<sequence length="201" mass="22399">MSPENRLIDALIATKVMGMSNVTRTGRVSAVSWYDHSGNYVCKIRDYKPTEKLEQAFKLLRSYESYTLTNSSDNGHVCELWKGPDNPAADTEADTPSLAISLAIIDANKIDHSQYRSADDLLKKDVIPFSEGGFLGGGSVSMTCGRCNRPLRSTESQVRGYGPECWKKEVEQSNLITLLSQPHEDKENFMDELNEQKVMVG</sequence>
<evidence type="ECO:0000313" key="1">
    <source>
        <dbReference type="EMBL" id="MBP3950313.1"/>
    </source>
</evidence>
<dbReference type="Proteomes" id="UP000678228">
    <property type="component" value="Unassembled WGS sequence"/>
</dbReference>
<evidence type="ECO:0000313" key="2">
    <source>
        <dbReference type="Proteomes" id="UP000678228"/>
    </source>
</evidence>
<comment type="caution">
    <text evidence="1">The sequence shown here is derived from an EMBL/GenBank/DDBJ whole genome shotgun (WGS) entry which is preliminary data.</text>
</comment>
<name>A0A940WU73_9BACI</name>
<organism evidence="1 2">
    <name type="scientific">Halalkalibacter suaedae</name>
    <dbReference type="NCBI Taxonomy" id="2822140"/>
    <lineage>
        <taxon>Bacteria</taxon>
        <taxon>Bacillati</taxon>
        <taxon>Bacillota</taxon>
        <taxon>Bacilli</taxon>
        <taxon>Bacillales</taxon>
        <taxon>Bacillaceae</taxon>
        <taxon>Halalkalibacter</taxon>
    </lineage>
</organism>
<dbReference type="InterPro" id="IPR028985">
    <property type="entry name" value="Bacillus_phage_prot-like"/>
</dbReference>
<dbReference type="RefSeq" id="WP_210595965.1">
    <property type="nucleotide sequence ID" value="NZ_JAGKSQ010000002.1"/>
</dbReference>
<keyword evidence="2" id="KW-1185">Reference proteome</keyword>
<dbReference type="EMBL" id="JAGKSQ010000002">
    <property type="protein sequence ID" value="MBP3950313.1"/>
    <property type="molecule type" value="Genomic_DNA"/>
</dbReference>
<gene>
    <name evidence="1" type="ORF">J7W16_04150</name>
</gene>
<reference evidence="1" key="1">
    <citation type="submission" date="2021-03" db="EMBL/GenBank/DDBJ databases">
        <title>Bacillus suaedae sp. nov., isolated from Suaeda aralocaspica.</title>
        <authorList>
            <person name="Lei R.F.R."/>
        </authorList>
    </citation>
    <scope>NUCLEOTIDE SEQUENCE</scope>
    <source>
        <strain evidence="1">YZJH907-2</strain>
    </source>
</reference>